<accession>A0A813KY58</accession>
<evidence type="ECO:0000313" key="1">
    <source>
        <dbReference type="EMBL" id="CAE8717753.1"/>
    </source>
</evidence>
<dbReference type="AlphaFoldDB" id="A0A813KY58"/>
<comment type="caution">
    <text evidence="1">The sequence shown here is derived from an EMBL/GenBank/DDBJ whole genome shotgun (WGS) entry which is preliminary data.</text>
</comment>
<dbReference type="EMBL" id="CAJNNW010033221">
    <property type="protein sequence ID" value="CAE8717753.1"/>
    <property type="molecule type" value="Genomic_DNA"/>
</dbReference>
<gene>
    <name evidence="1" type="ORF">PGLA2088_LOCUS39692</name>
</gene>
<organism evidence="1 2">
    <name type="scientific">Polarella glacialis</name>
    <name type="common">Dinoflagellate</name>
    <dbReference type="NCBI Taxonomy" id="89957"/>
    <lineage>
        <taxon>Eukaryota</taxon>
        <taxon>Sar</taxon>
        <taxon>Alveolata</taxon>
        <taxon>Dinophyceae</taxon>
        <taxon>Suessiales</taxon>
        <taxon>Suessiaceae</taxon>
        <taxon>Polarella</taxon>
    </lineage>
</organism>
<evidence type="ECO:0000313" key="2">
    <source>
        <dbReference type="Proteomes" id="UP000626109"/>
    </source>
</evidence>
<reference evidence="1" key="1">
    <citation type="submission" date="2021-02" db="EMBL/GenBank/DDBJ databases">
        <authorList>
            <person name="Dougan E. K."/>
            <person name="Rhodes N."/>
            <person name="Thang M."/>
            <person name="Chan C."/>
        </authorList>
    </citation>
    <scope>NUCLEOTIDE SEQUENCE</scope>
</reference>
<proteinExistence type="predicted"/>
<name>A0A813KY58_POLGL</name>
<dbReference type="Proteomes" id="UP000626109">
    <property type="component" value="Unassembled WGS sequence"/>
</dbReference>
<sequence length="101" mass="10989">MLSSKLEKLPCDSLAKTSCYPAADLPQVRRRLLCLSVLTSSAPSACAQHHKPVLRPSFLQLARSSCSACWGVEEHTLLQAAEWHASALAAEWPASGKVRNF</sequence>
<protein>
    <submittedName>
        <fullName evidence="1">Uncharacterized protein</fullName>
    </submittedName>
</protein>